<dbReference type="Gene3D" id="2.60.120.10">
    <property type="entry name" value="Jelly Rolls"/>
    <property type="match status" value="1"/>
</dbReference>
<evidence type="ECO:0000313" key="1">
    <source>
        <dbReference type="EMBL" id="AQQ59686.1"/>
    </source>
</evidence>
<dbReference type="InterPro" id="IPR011051">
    <property type="entry name" value="RmlC_Cupin_sf"/>
</dbReference>
<accession>A0A1Q2LGV3</accession>
<dbReference type="SUPFAM" id="SSF51182">
    <property type="entry name" value="RmlC-like cupins"/>
    <property type="match status" value="1"/>
</dbReference>
<proteinExistence type="predicted"/>
<dbReference type="RefSeq" id="WP_077388654.1">
    <property type="nucleotide sequence ID" value="NZ_CP019645.1"/>
</dbReference>
<name>A0A1Q2LGV3_9HELI</name>
<gene>
    <name evidence="1" type="ORF">XJ32_05830</name>
</gene>
<dbReference type="CDD" id="cd02208">
    <property type="entry name" value="cupin_RmlC-like"/>
    <property type="match status" value="1"/>
</dbReference>
<dbReference type="Proteomes" id="UP000188298">
    <property type="component" value="Chromosome"/>
</dbReference>
<dbReference type="EMBL" id="CP019645">
    <property type="protein sequence ID" value="AQQ59686.1"/>
    <property type="molecule type" value="Genomic_DNA"/>
</dbReference>
<dbReference type="AlphaFoldDB" id="A0A1Q2LGV3"/>
<sequence>MQLYSLDSMIRGWFVGDFTPSVIQTKDFEVGIKYYKEGDYEECHTHKIATEITVIVTGSVRMRGKEYKQGDIIVIEPNESSDFLALSDCITAVVKTPSVTNDKYKV</sequence>
<evidence type="ECO:0000313" key="2">
    <source>
        <dbReference type="Proteomes" id="UP000188298"/>
    </source>
</evidence>
<protein>
    <recommendedName>
        <fullName evidence="3">Cupin domain-containing protein</fullName>
    </recommendedName>
</protein>
<reference evidence="1 2" key="1">
    <citation type="submission" date="2017-02" db="EMBL/GenBank/DDBJ databases">
        <title>Whole genome sequencing of Helicobacter bilis strain AAQJH.</title>
        <authorList>
            <person name="Conlan S."/>
            <person name="Thomas P.J."/>
            <person name="Mullikin J."/>
            <person name="Palmore T.N."/>
            <person name="Frank K.M."/>
            <person name="Segre J.A."/>
        </authorList>
    </citation>
    <scope>NUCLEOTIDE SEQUENCE [LARGE SCALE GENOMIC DNA]</scope>
    <source>
        <strain evidence="1 2">AAQJH</strain>
    </source>
</reference>
<organism evidence="1 2">
    <name type="scientific">Helicobacter bilis</name>
    <dbReference type="NCBI Taxonomy" id="37372"/>
    <lineage>
        <taxon>Bacteria</taxon>
        <taxon>Pseudomonadati</taxon>
        <taxon>Campylobacterota</taxon>
        <taxon>Epsilonproteobacteria</taxon>
        <taxon>Campylobacterales</taxon>
        <taxon>Helicobacteraceae</taxon>
        <taxon>Helicobacter</taxon>
    </lineage>
</organism>
<dbReference type="InterPro" id="IPR014710">
    <property type="entry name" value="RmlC-like_jellyroll"/>
</dbReference>
<dbReference type="KEGG" id="hbl:XJ32_05830"/>
<evidence type="ECO:0008006" key="3">
    <source>
        <dbReference type="Google" id="ProtNLM"/>
    </source>
</evidence>